<protein>
    <submittedName>
        <fullName evidence="3">Transposase IS66-like protein</fullName>
    </submittedName>
</protein>
<dbReference type="PANTHER" id="PTHR33678">
    <property type="entry name" value="BLL1576 PROTEIN"/>
    <property type="match status" value="1"/>
</dbReference>
<dbReference type="PANTHER" id="PTHR33678:SF1">
    <property type="entry name" value="BLL1576 PROTEIN"/>
    <property type="match status" value="1"/>
</dbReference>
<dbReference type="Pfam" id="PF03050">
    <property type="entry name" value="DDE_Tnp_IS66"/>
    <property type="match status" value="1"/>
</dbReference>
<evidence type="ECO:0000259" key="1">
    <source>
        <dbReference type="Pfam" id="PF03050"/>
    </source>
</evidence>
<sequence length="166" mass="19212">MLATRFIKLIGKLFAAEARSETWEAQRRQRLRRRYSARVLDVIHRLMLQHLPGVVPGSLLGKALNYMQGQWPKLVRYIENGDWPVSNNPCENAIRPFCLGRRGWLFADTVGGANASANLYSLVETCRANRIDPYRYLHWLFQKLPLATTVEDYDALLPWKMPADLR</sequence>
<dbReference type="EMBL" id="QJSQ01000049">
    <property type="protein sequence ID" value="PYE13169.1"/>
    <property type="molecule type" value="Genomic_DNA"/>
</dbReference>
<dbReference type="Proteomes" id="UP000247772">
    <property type="component" value="Unassembled WGS sequence"/>
</dbReference>
<comment type="caution">
    <text evidence="3">The sequence shown here is derived from an EMBL/GenBank/DDBJ whole genome shotgun (WGS) entry which is preliminary data.</text>
</comment>
<evidence type="ECO:0000259" key="2">
    <source>
        <dbReference type="Pfam" id="PF13817"/>
    </source>
</evidence>
<evidence type="ECO:0000313" key="3">
    <source>
        <dbReference type="EMBL" id="PYE13169.1"/>
    </source>
</evidence>
<gene>
    <name evidence="3" type="ORF">C7410_14917</name>
</gene>
<evidence type="ECO:0000313" key="4">
    <source>
        <dbReference type="Proteomes" id="UP000247772"/>
    </source>
</evidence>
<name>A0A2V4T2E0_9BURK</name>
<feature type="domain" description="Transposase IS66 central" evidence="1">
    <location>
        <begin position="3"/>
        <end position="114"/>
    </location>
</feature>
<dbReference type="InterPro" id="IPR039552">
    <property type="entry name" value="IS66_C"/>
</dbReference>
<dbReference type="InterPro" id="IPR052344">
    <property type="entry name" value="Transposase-related"/>
</dbReference>
<accession>A0A2V4T2E0</accession>
<feature type="domain" description="Transposase IS66 C-terminal" evidence="2">
    <location>
        <begin position="121"/>
        <end position="159"/>
    </location>
</feature>
<dbReference type="InterPro" id="IPR004291">
    <property type="entry name" value="Transposase_IS66_central"/>
</dbReference>
<reference evidence="3 4" key="1">
    <citation type="submission" date="2018-06" db="EMBL/GenBank/DDBJ databases">
        <title>Genomic Encyclopedia of Type Strains, Phase IV (KMG-V): Genome sequencing to study the core and pangenomes of soil and plant-associated prokaryotes.</title>
        <authorList>
            <person name="Whitman W."/>
        </authorList>
    </citation>
    <scope>NUCLEOTIDE SEQUENCE [LARGE SCALE GENOMIC DNA]</scope>
    <source>
        <strain evidence="3 4">SRCL-318</strain>
    </source>
</reference>
<organism evidence="3 4">
    <name type="scientific">Paraburkholderia silvatlantica</name>
    <dbReference type="NCBI Taxonomy" id="321895"/>
    <lineage>
        <taxon>Bacteria</taxon>
        <taxon>Pseudomonadati</taxon>
        <taxon>Pseudomonadota</taxon>
        <taxon>Betaproteobacteria</taxon>
        <taxon>Burkholderiales</taxon>
        <taxon>Burkholderiaceae</taxon>
        <taxon>Paraburkholderia</taxon>
    </lineage>
</organism>
<dbReference type="AlphaFoldDB" id="A0A2V4T2E0"/>
<dbReference type="Pfam" id="PF13817">
    <property type="entry name" value="DDE_Tnp_IS66_C"/>
    <property type="match status" value="1"/>
</dbReference>
<proteinExistence type="predicted"/>